<dbReference type="InterPro" id="IPR004919">
    <property type="entry name" value="GmrSD_N"/>
</dbReference>
<dbReference type="PANTHER" id="PTHR35149">
    <property type="entry name" value="SLL5132 PROTEIN"/>
    <property type="match status" value="1"/>
</dbReference>
<protein>
    <submittedName>
        <fullName evidence="3">DUF262 domain-containing HNH endonuclease family protein</fullName>
    </submittedName>
</protein>
<dbReference type="Proteomes" id="UP001222282">
    <property type="component" value="Chromosome"/>
</dbReference>
<dbReference type="InterPro" id="IPR011089">
    <property type="entry name" value="GmrSD_C"/>
</dbReference>
<dbReference type="Pfam" id="PF03235">
    <property type="entry name" value="GmrSD_N"/>
    <property type="match status" value="1"/>
</dbReference>
<name>A0ABY7Z923_9PSED</name>
<evidence type="ECO:0000313" key="4">
    <source>
        <dbReference type="Proteomes" id="UP001222282"/>
    </source>
</evidence>
<keyword evidence="3" id="KW-0540">Nuclease</keyword>
<evidence type="ECO:0000259" key="2">
    <source>
        <dbReference type="Pfam" id="PF07510"/>
    </source>
</evidence>
<reference evidence="3 4" key="1">
    <citation type="submission" date="2022-07" db="EMBL/GenBank/DDBJ databases">
        <authorList>
            <person name="Abrouk D."/>
            <person name="Moenne-Loccoz Y."/>
            <person name="Todorovic I."/>
            <person name="Raicevic V."/>
            <person name="Jovicic-Petrovic J."/>
        </authorList>
    </citation>
    <scope>NUCLEOTIDE SEQUENCE [LARGE SCALE GENOMIC DNA]</scope>
    <source>
        <strain evidence="4">IT-P374</strain>
    </source>
</reference>
<feature type="domain" description="GmrSD restriction endonucleases C-terminal" evidence="2">
    <location>
        <begin position="493"/>
        <end position="535"/>
    </location>
</feature>
<dbReference type="RefSeq" id="WP_274658406.1">
    <property type="nucleotide sequence ID" value="NZ_CP101655.1"/>
</dbReference>
<proteinExistence type="predicted"/>
<evidence type="ECO:0000313" key="3">
    <source>
        <dbReference type="EMBL" id="WDR36194.1"/>
    </source>
</evidence>
<dbReference type="EMBL" id="CP101655">
    <property type="protein sequence ID" value="WDR36194.1"/>
    <property type="molecule type" value="Genomic_DNA"/>
</dbReference>
<keyword evidence="4" id="KW-1185">Reference proteome</keyword>
<dbReference type="PANTHER" id="PTHR35149:SF1">
    <property type="entry name" value="DUF5655 DOMAIN-CONTAINING PROTEIN"/>
    <property type="match status" value="1"/>
</dbReference>
<keyword evidence="3" id="KW-0255">Endonuclease</keyword>
<organism evidence="3 4">
    <name type="scientific">Pseudomonas serboccidentalis</name>
    <dbReference type="NCBI Taxonomy" id="2964670"/>
    <lineage>
        <taxon>Bacteria</taxon>
        <taxon>Pseudomonadati</taxon>
        <taxon>Pseudomonadota</taxon>
        <taxon>Gammaproteobacteria</taxon>
        <taxon>Pseudomonadales</taxon>
        <taxon>Pseudomonadaceae</taxon>
        <taxon>Pseudomonas</taxon>
    </lineage>
</organism>
<sequence>MTAQSDIRLKPIHALLTDEKQQSTRFWIPAYQRGYRWKPLQVTQLLEDVREFAYRRNPQPEEFYCLQPLVLKSMDAGQYEVVDGQQRLTTLLLILRHFNERLAKKYQQTLFTLDYETRPDLLSFLVDPIAEVAQSNVDFFHLFEAMNAIEQWFSNKDHEVEDIKSALLSKTKVIWFELSDKDNAVDAFTRLNVGKIPLTNDELIRALFLRRSDASEPQAAALQLKIAHEWDQLEKALQTDAFWYFLTNQSGPRQNRIGLLFELVVKANGMSDESEHDAYSIFYAYSKRLKTAGVQLHDEWLKVKQTFMMLEEWYEDRTLYHIVGFLVHEGVALEKICAMSSRTTKTEFERQLRAQVLKLALESEVSLDAGREALAEQVGIYLDDMEYGRNSKKIRSILLLFNIATLLESSRSNLRFQFDSFKCGDWDIEHVRSVVSNMPGRDHERLQWLQLCLGHLETQDPAAELCLALKALIDKFDKSASEKEFEPMYMRTLKAFGEGNEEDVDDSISNLTLLDTRTNRAYKNAVFAVKRNRLLSLDQSGIFVPLCTRNVFLKCYSPQVDNVMFWSNDDRKAYLDVMVNTLVNFFRAPSKVSV</sequence>
<keyword evidence="3" id="KW-0378">Hydrolase</keyword>
<evidence type="ECO:0000259" key="1">
    <source>
        <dbReference type="Pfam" id="PF03235"/>
    </source>
</evidence>
<accession>A0ABY7Z923</accession>
<feature type="domain" description="GmrSD restriction endonucleases N-terminal" evidence="1">
    <location>
        <begin position="13"/>
        <end position="209"/>
    </location>
</feature>
<gene>
    <name evidence="3" type="ORF">NN484_00305</name>
</gene>
<dbReference type="GO" id="GO:0004519">
    <property type="term" value="F:endonuclease activity"/>
    <property type="evidence" value="ECO:0007669"/>
    <property type="project" value="UniProtKB-KW"/>
</dbReference>
<dbReference type="Pfam" id="PF07510">
    <property type="entry name" value="GmrSD_C"/>
    <property type="match status" value="1"/>
</dbReference>